<protein>
    <submittedName>
        <fullName evidence="1">Zinc-binding dehydrogenase</fullName>
    </submittedName>
</protein>
<accession>A0A1I5JIG7</accession>
<dbReference type="STRING" id="1121869.SAMN03084138_00200"/>
<dbReference type="Pfam" id="PF13602">
    <property type="entry name" value="ADH_zinc_N_2"/>
    <property type="match status" value="1"/>
</dbReference>
<dbReference type="EMBL" id="FOWR01000001">
    <property type="protein sequence ID" value="SFO72146.1"/>
    <property type="molecule type" value="Genomic_DNA"/>
</dbReference>
<organism evidence="1 2">
    <name type="scientific">Enterovibrio norvegicus DSM 15893</name>
    <dbReference type="NCBI Taxonomy" id="1121869"/>
    <lineage>
        <taxon>Bacteria</taxon>
        <taxon>Pseudomonadati</taxon>
        <taxon>Pseudomonadota</taxon>
        <taxon>Gammaproteobacteria</taxon>
        <taxon>Vibrionales</taxon>
        <taxon>Vibrionaceae</taxon>
        <taxon>Enterovibrio</taxon>
    </lineage>
</organism>
<evidence type="ECO:0000313" key="2">
    <source>
        <dbReference type="Proteomes" id="UP000182692"/>
    </source>
</evidence>
<gene>
    <name evidence="1" type="ORF">SAMN03084138_00200</name>
</gene>
<dbReference type="Proteomes" id="UP000182692">
    <property type="component" value="Unassembled WGS sequence"/>
</dbReference>
<dbReference type="Gene3D" id="3.90.180.10">
    <property type="entry name" value="Medium-chain alcohol dehydrogenases, catalytic domain"/>
    <property type="match status" value="1"/>
</dbReference>
<name>A0A1I5JIG7_9GAMM</name>
<sequence length="92" mass="10204">MIDDPKNIDASKIKLKSLSLHWEFMFARSMFNAVDMNEHGKLLTRVSDLVDRGFIQTTAGKNLGTINAANLREAHAELESGKSIGKIVLEGF</sequence>
<proteinExistence type="predicted"/>
<dbReference type="AlphaFoldDB" id="A0A1I5JIG7"/>
<evidence type="ECO:0000313" key="1">
    <source>
        <dbReference type="EMBL" id="SFO72146.1"/>
    </source>
</evidence>
<dbReference type="Gene3D" id="3.40.50.720">
    <property type="entry name" value="NAD(P)-binding Rossmann-like Domain"/>
    <property type="match status" value="1"/>
</dbReference>
<reference evidence="1 2" key="1">
    <citation type="submission" date="2016-10" db="EMBL/GenBank/DDBJ databases">
        <authorList>
            <person name="de Groot N.N."/>
        </authorList>
    </citation>
    <scope>NUCLEOTIDE SEQUENCE [LARGE SCALE GENOMIC DNA]</scope>
    <source>
        <strain evidence="1 2">DSM 15893</strain>
    </source>
</reference>